<evidence type="ECO:0000313" key="2">
    <source>
        <dbReference type="EMBL" id="RRT56766.1"/>
    </source>
</evidence>
<keyword evidence="1" id="KW-0175">Coiled coil</keyword>
<gene>
    <name evidence="2" type="ORF">B296_00032265</name>
</gene>
<comment type="caution">
    <text evidence="2">The sequence shown here is derived from an EMBL/GenBank/DDBJ whole genome shotgun (WGS) entry which is preliminary data.</text>
</comment>
<dbReference type="AlphaFoldDB" id="A0A426YYE1"/>
<accession>A0A426YYE1</accession>
<organism evidence="2 3">
    <name type="scientific">Ensete ventricosum</name>
    <name type="common">Abyssinian banana</name>
    <name type="synonym">Musa ensete</name>
    <dbReference type="NCBI Taxonomy" id="4639"/>
    <lineage>
        <taxon>Eukaryota</taxon>
        <taxon>Viridiplantae</taxon>
        <taxon>Streptophyta</taxon>
        <taxon>Embryophyta</taxon>
        <taxon>Tracheophyta</taxon>
        <taxon>Spermatophyta</taxon>
        <taxon>Magnoliopsida</taxon>
        <taxon>Liliopsida</taxon>
        <taxon>Zingiberales</taxon>
        <taxon>Musaceae</taxon>
        <taxon>Ensete</taxon>
    </lineage>
</organism>
<feature type="coiled-coil region" evidence="1">
    <location>
        <begin position="131"/>
        <end position="200"/>
    </location>
</feature>
<name>A0A426YYE1_ENSVE</name>
<sequence>MMEVEEVLEWGYSIRDLCKVEDQAGEDLYFASIMTRLKIVEGKDPLTPRWSSISRSTRVWTEGLLAGEYLRGALHLALANQVYECSSKELMNRATKSVACVSQLVRHQHERILALQATNKELKVGASQELVTVTERRAKDLEGIVEKLRAELESLRSQRKDLKQEVGILRSSLDRDWDDLVRLEGDMLSLTEAVALLEAELKAEGLKAMVVYKASHGFESGLEKMGQISYEFGYRVALEWLRGMHPEVEIEDDPFAECPEDGNIKIDLRR</sequence>
<proteinExistence type="predicted"/>
<evidence type="ECO:0000256" key="1">
    <source>
        <dbReference type="SAM" id="Coils"/>
    </source>
</evidence>
<dbReference type="EMBL" id="AMZH03009478">
    <property type="protein sequence ID" value="RRT56766.1"/>
    <property type="molecule type" value="Genomic_DNA"/>
</dbReference>
<protein>
    <submittedName>
        <fullName evidence="2">Uncharacterized protein</fullName>
    </submittedName>
</protein>
<dbReference type="Proteomes" id="UP000287651">
    <property type="component" value="Unassembled WGS sequence"/>
</dbReference>
<evidence type="ECO:0000313" key="3">
    <source>
        <dbReference type="Proteomes" id="UP000287651"/>
    </source>
</evidence>
<reference evidence="2 3" key="1">
    <citation type="journal article" date="2014" name="Agronomy (Basel)">
        <title>A Draft Genome Sequence for Ensete ventricosum, the Drought-Tolerant Tree Against Hunger.</title>
        <authorList>
            <person name="Harrison J."/>
            <person name="Moore K.A."/>
            <person name="Paszkiewicz K."/>
            <person name="Jones T."/>
            <person name="Grant M."/>
            <person name="Ambacheew D."/>
            <person name="Muzemil S."/>
            <person name="Studholme D.J."/>
        </authorList>
    </citation>
    <scope>NUCLEOTIDE SEQUENCE [LARGE SCALE GENOMIC DNA]</scope>
</reference>